<dbReference type="PANTHER" id="PTHR31836">
    <property type="match status" value="1"/>
</dbReference>
<dbReference type="InterPro" id="IPR051477">
    <property type="entry name" value="Expansin_CellWall"/>
</dbReference>
<keyword evidence="1 2" id="KW-0732">Signal</keyword>
<feature type="signal peptide" evidence="2">
    <location>
        <begin position="1"/>
        <end position="20"/>
    </location>
</feature>
<dbReference type="CDD" id="cd22191">
    <property type="entry name" value="DPBB_RlpA_EXP_N-like"/>
    <property type="match status" value="1"/>
</dbReference>
<accession>A0A077WHF9</accession>
<dbReference type="PANTHER" id="PTHR31836:SF28">
    <property type="entry name" value="SRCR DOMAIN-CONTAINING PROTEIN-RELATED"/>
    <property type="match status" value="1"/>
</dbReference>
<sequence length="117" mass="13095">MRFLVVLLLVSLLHVKLIHTAPINAKRDQFHGLFNGRVTFFHPETEGGAWGACGPHENDHSRIVALNLKQYGNENARSKWCNKKVLIMHQGKEVEATISDACPGCADRKLRVFYAAA</sequence>
<protein>
    <recommendedName>
        <fullName evidence="4">RlpA-like protein double-psi beta-barrel domain-containing protein</fullName>
    </recommendedName>
</protein>
<feature type="chain" id="PRO_5001726262" description="RlpA-like protein double-psi beta-barrel domain-containing protein" evidence="2">
    <location>
        <begin position="21"/>
        <end position="117"/>
    </location>
</feature>
<evidence type="ECO:0000256" key="1">
    <source>
        <dbReference type="ARBA" id="ARBA00022729"/>
    </source>
</evidence>
<name>A0A077WHF9_9FUNG</name>
<evidence type="ECO:0008006" key="4">
    <source>
        <dbReference type="Google" id="ProtNLM"/>
    </source>
</evidence>
<reference evidence="3" key="1">
    <citation type="journal article" date="2014" name="Genome Announc.">
        <title>De novo whole-genome sequence and genome annotation of Lichtheimia ramosa.</title>
        <authorList>
            <person name="Linde J."/>
            <person name="Schwartze V."/>
            <person name="Binder U."/>
            <person name="Lass-Florl C."/>
            <person name="Voigt K."/>
            <person name="Horn F."/>
        </authorList>
    </citation>
    <scope>NUCLEOTIDE SEQUENCE</scope>
    <source>
        <strain evidence="3">JMRC FSU:6197</strain>
    </source>
</reference>
<dbReference type="Gene3D" id="2.40.40.10">
    <property type="entry name" value="RlpA-like domain"/>
    <property type="match status" value="1"/>
</dbReference>
<evidence type="ECO:0000256" key="2">
    <source>
        <dbReference type="SAM" id="SignalP"/>
    </source>
</evidence>
<gene>
    <name evidence="3" type="ORF">LRAMOSA09724</name>
</gene>
<organism evidence="3">
    <name type="scientific">Lichtheimia ramosa</name>
    <dbReference type="NCBI Taxonomy" id="688394"/>
    <lineage>
        <taxon>Eukaryota</taxon>
        <taxon>Fungi</taxon>
        <taxon>Fungi incertae sedis</taxon>
        <taxon>Mucoromycota</taxon>
        <taxon>Mucoromycotina</taxon>
        <taxon>Mucoromycetes</taxon>
        <taxon>Mucorales</taxon>
        <taxon>Lichtheimiaceae</taxon>
        <taxon>Lichtheimia</taxon>
    </lineage>
</organism>
<dbReference type="SUPFAM" id="SSF50685">
    <property type="entry name" value="Barwin-like endoglucanases"/>
    <property type="match status" value="1"/>
</dbReference>
<proteinExistence type="predicted"/>
<dbReference type="OrthoDB" id="623670at2759"/>
<dbReference type="AlphaFoldDB" id="A0A077WHF9"/>
<dbReference type="InterPro" id="IPR036908">
    <property type="entry name" value="RlpA-like_sf"/>
</dbReference>
<dbReference type="EMBL" id="LK023323">
    <property type="protein sequence ID" value="CDS07201.1"/>
    <property type="molecule type" value="Genomic_DNA"/>
</dbReference>
<evidence type="ECO:0000313" key="3">
    <source>
        <dbReference type="EMBL" id="CDS07201.1"/>
    </source>
</evidence>